<dbReference type="KEGG" id="tmk:QGN29_03545"/>
<keyword evidence="4 9" id="KW-0378">Hydrolase</keyword>
<organism evidence="10 11">
    <name type="scientific">Temperatibacter marinus</name>
    <dbReference type="NCBI Taxonomy" id="1456591"/>
    <lineage>
        <taxon>Bacteria</taxon>
        <taxon>Pseudomonadati</taxon>
        <taxon>Pseudomonadota</taxon>
        <taxon>Alphaproteobacteria</taxon>
        <taxon>Kordiimonadales</taxon>
        <taxon>Temperatibacteraceae</taxon>
        <taxon>Temperatibacter</taxon>
    </lineage>
</organism>
<keyword evidence="5 9" id="KW-0862">Zinc</keyword>
<comment type="catalytic activity">
    <reaction evidence="7 9">
        <text>N-formyl-L-kynurenine + H2O = L-kynurenine + formate + H(+)</text>
        <dbReference type="Rhea" id="RHEA:13009"/>
        <dbReference type="ChEBI" id="CHEBI:15377"/>
        <dbReference type="ChEBI" id="CHEBI:15378"/>
        <dbReference type="ChEBI" id="CHEBI:15740"/>
        <dbReference type="ChEBI" id="CHEBI:57959"/>
        <dbReference type="ChEBI" id="CHEBI:58629"/>
        <dbReference type="EC" id="3.5.1.9"/>
    </reaction>
</comment>
<dbReference type="FunFam" id="3.50.30.50:FF:000001">
    <property type="entry name" value="Kynurenine formamidase"/>
    <property type="match status" value="1"/>
</dbReference>
<feature type="binding site" evidence="9">
    <location>
        <position position="55"/>
    </location>
    <ligand>
        <name>Zn(2+)</name>
        <dbReference type="ChEBI" id="CHEBI:29105"/>
        <label>2</label>
    </ligand>
</feature>
<gene>
    <name evidence="9 10" type="primary">kynB</name>
    <name evidence="10" type="ORF">QGN29_03545</name>
</gene>
<dbReference type="Gene3D" id="3.50.30.50">
    <property type="entry name" value="Putative cyclase"/>
    <property type="match status" value="1"/>
</dbReference>
<dbReference type="GO" id="GO:0004328">
    <property type="term" value="F:formamidase activity"/>
    <property type="evidence" value="ECO:0007669"/>
    <property type="project" value="InterPro"/>
</dbReference>
<dbReference type="SUPFAM" id="SSF102198">
    <property type="entry name" value="Putative cyclase"/>
    <property type="match status" value="1"/>
</dbReference>
<evidence type="ECO:0000256" key="8">
    <source>
        <dbReference type="ARBA" id="ARBA00060547"/>
    </source>
</evidence>
<comment type="similarity">
    <text evidence="9">Belongs to the Cyclase 1 superfamily. KynB family.</text>
</comment>
<evidence type="ECO:0000313" key="11">
    <source>
        <dbReference type="Proteomes" id="UP001268683"/>
    </source>
</evidence>
<feature type="active site" description="Proton donor/acceptor" evidence="9">
    <location>
        <position position="59"/>
    </location>
</feature>
<comment type="cofactor">
    <cofactor evidence="9">
        <name>Zn(2+)</name>
        <dbReference type="ChEBI" id="CHEBI:29105"/>
    </cofactor>
    <text evidence="9">Binds 2 zinc ions per subunit.</text>
</comment>
<feature type="binding site" evidence="9">
    <location>
        <position position="55"/>
    </location>
    <ligand>
        <name>Zn(2+)</name>
        <dbReference type="ChEBI" id="CHEBI:29105"/>
        <label>1</label>
    </ligand>
</feature>
<dbReference type="NCBIfam" id="TIGR03035">
    <property type="entry name" value="trp_arylform"/>
    <property type="match status" value="1"/>
</dbReference>
<dbReference type="Pfam" id="PF04199">
    <property type="entry name" value="Cyclase"/>
    <property type="match status" value="1"/>
</dbReference>
<evidence type="ECO:0000256" key="6">
    <source>
        <dbReference type="ARBA" id="ARBA00023079"/>
    </source>
</evidence>
<dbReference type="PANTHER" id="PTHR31118">
    <property type="entry name" value="CYCLASE-LIKE PROTEIN 2"/>
    <property type="match status" value="1"/>
</dbReference>
<dbReference type="GO" id="GO:0004061">
    <property type="term" value="F:arylformamidase activity"/>
    <property type="evidence" value="ECO:0007669"/>
    <property type="project" value="UniProtKB-UniRule"/>
</dbReference>
<evidence type="ECO:0000256" key="7">
    <source>
        <dbReference type="ARBA" id="ARBA00048496"/>
    </source>
</evidence>
<feature type="binding site" evidence="9">
    <location>
        <position position="53"/>
    </location>
    <ligand>
        <name>Zn(2+)</name>
        <dbReference type="ChEBI" id="CHEBI:29105"/>
        <label>1</label>
    </ligand>
</feature>
<feature type="binding site" evidence="9">
    <location>
        <position position="173"/>
    </location>
    <ligand>
        <name>Zn(2+)</name>
        <dbReference type="ChEBI" id="CHEBI:29105"/>
        <label>2</label>
    </ligand>
</feature>
<dbReference type="InterPro" id="IPR007325">
    <property type="entry name" value="KFase/CYL"/>
</dbReference>
<dbReference type="RefSeq" id="WP_310799297.1">
    <property type="nucleotide sequence ID" value="NZ_CP123872.1"/>
</dbReference>
<protein>
    <recommendedName>
        <fullName evidence="9">Kynurenine formamidase</fullName>
        <shortName evidence="9">KFA</shortName>
        <shortName evidence="9">KFase</shortName>
        <ecNumber evidence="9">3.5.1.9</ecNumber>
    </recommendedName>
    <alternativeName>
        <fullName evidence="9">Arylformamidase</fullName>
    </alternativeName>
    <alternativeName>
        <fullName evidence="9">N-formylkynurenine formamidase</fullName>
        <shortName evidence="9">FKF</shortName>
    </alternativeName>
</protein>
<feature type="binding site" evidence="9">
    <location>
        <position position="173"/>
    </location>
    <ligand>
        <name>Zn(2+)</name>
        <dbReference type="ChEBI" id="CHEBI:29105"/>
        <label>1</label>
    </ligand>
</feature>
<keyword evidence="6 9" id="KW-0823">Tryptophan catabolism</keyword>
<evidence type="ECO:0000256" key="2">
    <source>
        <dbReference type="ARBA" id="ARBA00011738"/>
    </source>
</evidence>
<reference evidence="10" key="1">
    <citation type="submission" date="2023-04" db="EMBL/GenBank/DDBJ databases">
        <title>Complete genome sequence of Temperatibacter marinus.</title>
        <authorList>
            <person name="Rong J.-C."/>
            <person name="Yi M.-L."/>
            <person name="Zhao Q."/>
        </authorList>
    </citation>
    <scope>NUCLEOTIDE SEQUENCE</scope>
    <source>
        <strain evidence="10">NBRC 110045</strain>
    </source>
</reference>
<keyword evidence="11" id="KW-1185">Reference proteome</keyword>
<dbReference type="GO" id="GO:0019441">
    <property type="term" value="P:L-tryptophan catabolic process to kynurenine"/>
    <property type="evidence" value="ECO:0007669"/>
    <property type="project" value="UniProtKB-UniRule"/>
</dbReference>
<comment type="subunit">
    <text evidence="2 9">Homodimer.</text>
</comment>
<name>A0AA52H9Z8_9PROT</name>
<dbReference type="AlphaFoldDB" id="A0AA52H9Z8"/>
<dbReference type="PANTHER" id="PTHR31118:SF32">
    <property type="entry name" value="KYNURENINE FORMAMIDASE"/>
    <property type="match status" value="1"/>
</dbReference>
<comment type="function">
    <text evidence="1 9">Catalyzes the hydrolysis of N-formyl-L-kynurenine to L-kynurenine, the second step in the kynurenine pathway of tryptophan degradation.</text>
</comment>
<evidence type="ECO:0000256" key="5">
    <source>
        <dbReference type="ARBA" id="ARBA00022833"/>
    </source>
</evidence>
<evidence type="ECO:0000256" key="3">
    <source>
        <dbReference type="ARBA" id="ARBA00022723"/>
    </source>
</evidence>
<accession>A0AA52H9Z8</accession>
<sequence length="213" mass="23487">MSKPIIDITMTLKPGMPVWPGDSDFSMEWVMRISDDCPVNVSKLTLSPHTGTHMDSCFHYDSKGVSSSEMPLEPYIGKALVVDALHCGDLVTPEHIKDQIPDTIERVLIQTTAEYSSDKWPFGFTALHPDTVEFLATRGCVLIGIDTPSMDPQESKKMPSHQAIAAHKISILESLKLEAVNPGYYELIALPLKLEGCDGSPVRAILRPLDENL</sequence>
<evidence type="ECO:0000313" key="10">
    <source>
        <dbReference type="EMBL" id="WND03444.1"/>
    </source>
</evidence>
<feature type="binding site" evidence="9">
    <location>
        <position position="161"/>
    </location>
    <ligand>
        <name>Zn(2+)</name>
        <dbReference type="ChEBI" id="CHEBI:29105"/>
        <label>2</label>
    </ligand>
</feature>
<dbReference type="EC" id="3.5.1.9" evidence="9"/>
<feature type="binding site" evidence="9">
    <location>
        <position position="19"/>
    </location>
    <ligand>
        <name>substrate</name>
    </ligand>
</feature>
<dbReference type="InterPro" id="IPR037175">
    <property type="entry name" value="KFase_sf"/>
</dbReference>
<dbReference type="Proteomes" id="UP001268683">
    <property type="component" value="Chromosome"/>
</dbReference>
<evidence type="ECO:0000256" key="1">
    <source>
        <dbReference type="ARBA" id="ARBA00002204"/>
    </source>
</evidence>
<dbReference type="GO" id="GO:0008270">
    <property type="term" value="F:zinc ion binding"/>
    <property type="evidence" value="ECO:0007669"/>
    <property type="project" value="UniProtKB-UniRule"/>
</dbReference>
<keyword evidence="3 9" id="KW-0479">Metal-binding</keyword>
<feature type="binding site" evidence="9">
    <location>
        <position position="49"/>
    </location>
    <ligand>
        <name>Zn(2+)</name>
        <dbReference type="ChEBI" id="CHEBI:29105"/>
        <label>1</label>
    </ligand>
</feature>
<dbReference type="EMBL" id="CP123872">
    <property type="protein sequence ID" value="WND03444.1"/>
    <property type="molecule type" value="Genomic_DNA"/>
</dbReference>
<dbReference type="HAMAP" id="MF_01969">
    <property type="entry name" value="KynB"/>
    <property type="match status" value="1"/>
</dbReference>
<evidence type="ECO:0000256" key="9">
    <source>
        <dbReference type="HAMAP-Rule" id="MF_01969"/>
    </source>
</evidence>
<evidence type="ECO:0000256" key="4">
    <source>
        <dbReference type="ARBA" id="ARBA00022801"/>
    </source>
</evidence>
<proteinExistence type="inferred from homology"/>
<comment type="pathway">
    <text evidence="8 9">Amino-acid degradation; L-tryptophan degradation via kynurenine pathway; L-kynurenine from L-tryptophan: step 2/2.</text>
</comment>
<dbReference type="InterPro" id="IPR017484">
    <property type="entry name" value="Kynurenine_formamidase_bac"/>
</dbReference>